<dbReference type="InterPro" id="IPR012336">
    <property type="entry name" value="Thioredoxin-like_fold"/>
</dbReference>
<dbReference type="SUPFAM" id="SSF52833">
    <property type="entry name" value="Thioredoxin-like"/>
    <property type="match status" value="1"/>
</dbReference>
<protein>
    <recommendedName>
        <fullName evidence="3">Thioredoxin-like fold domain-containing protein</fullName>
    </recommendedName>
</protein>
<evidence type="ECO:0000256" key="1">
    <source>
        <dbReference type="SAM" id="MobiDB-lite"/>
    </source>
</evidence>
<keyword evidence="2" id="KW-0472">Membrane</keyword>
<dbReference type="CDD" id="cd02972">
    <property type="entry name" value="DsbA_family"/>
    <property type="match status" value="1"/>
</dbReference>
<sequence length="303" mass="32733">MTYGGSDRPTKNERREAAREKARQLREEQRRRERRNKFLIQGGVIVAVVAIVALIGTLIWQNIQPEGPGPRNMASDGIVYDVGMVPVETTALEPDEAPTATVQDESGTIANIVTYVDYLCPFCGQFETTNGDQIRTMVESGAATIEIHPVAILTNRSAGSQYSLRAANAAGCVADASPEQFYDFNALLFANQPEEGTTGLSNDELKALAAEAGASSLSSIEQCIDDTEFKGWVQDATNRFLSEPIPNSDIETQQRGTPTVVVNGKQYTGSLTDPAEFASFVLQATADTYTEATATPTPEPDDE</sequence>
<evidence type="ECO:0000256" key="2">
    <source>
        <dbReference type="SAM" id="Phobius"/>
    </source>
</evidence>
<feature type="domain" description="Thioredoxin-like fold" evidence="3">
    <location>
        <begin position="111"/>
        <end position="272"/>
    </location>
</feature>
<evidence type="ECO:0000313" key="4">
    <source>
        <dbReference type="EMBL" id="GLI28127.1"/>
    </source>
</evidence>
<feature type="compositionally biased region" description="Basic and acidic residues" evidence="1">
    <location>
        <begin position="8"/>
        <end position="29"/>
    </location>
</feature>
<gene>
    <name evidence="4" type="ORF">ARHIZOSPH14_23690</name>
</gene>
<proteinExistence type="predicted"/>
<evidence type="ECO:0000313" key="5">
    <source>
        <dbReference type="Proteomes" id="UP001144396"/>
    </source>
</evidence>
<name>A0A9W6FRX3_9MICO</name>
<dbReference type="RefSeq" id="WP_281885226.1">
    <property type="nucleotide sequence ID" value="NZ_BSDP01000001.1"/>
</dbReference>
<accession>A0A9W6FRX3</accession>
<dbReference type="AlphaFoldDB" id="A0A9W6FRX3"/>
<dbReference type="InterPro" id="IPR036249">
    <property type="entry name" value="Thioredoxin-like_sf"/>
</dbReference>
<reference evidence="4" key="1">
    <citation type="submission" date="2022-12" db="EMBL/GenBank/DDBJ databases">
        <title>Reference genome sequencing for broad-spectrum identification of bacterial and archaeal isolates by mass spectrometry.</title>
        <authorList>
            <person name="Sekiguchi Y."/>
            <person name="Tourlousse D.M."/>
        </authorList>
    </citation>
    <scope>NUCLEOTIDE SEQUENCE</scope>
    <source>
        <strain evidence="4">14</strain>
    </source>
</reference>
<dbReference type="Proteomes" id="UP001144396">
    <property type="component" value="Unassembled WGS sequence"/>
</dbReference>
<feature type="region of interest" description="Disordered" evidence="1">
    <location>
        <begin position="1"/>
        <end position="29"/>
    </location>
</feature>
<keyword evidence="2" id="KW-1133">Transmembrane helix</keyword>
<dbReference type="EMBL" id="BSDP01000001">
    <property type="protein sequence ID" value="GLI28127.1"/>
    <property type="molecule type" value="Genomic_DNA"/>
</dbReference>
<dbReference type="Pfam" id="PF13462">
    <property type="entry name" value="Thioredoxin_4"/>
    <property type="match status" value="1"/>
</dbReference>
<evidence type="ECO:0000259" key="3">
    <source>
        <dbReference type="Pfam" id="PF13462"/>
    </source>
</evidence>
<keyword evidence="5" id="KW-1185">Reference proteome</keyword>
<comment type="caution">
    <text evidence="4">The sequence shown here is derived from an EMBL/GenBank/DDBJ whole genome shotgun (WGS) entry which is preliminary data.</text>
</comment>
<dbReference type="Gene3D" id="3.40.30.10">
    <property type="entry name" value="Glutaredoxin"/>
    <property type="match status" value="1"/>
</dbReference>
<feature type="transmembrane region" description="Helical" evidence="2">
    <location>
        <begin position="38"/>
        <end position="60"/>
    </location>
</feature>
<organism evidence="4 5">
    <name type="scientific">Agromyces rhizosphaerae</name>
    <dbReference type="NCBI Taxonomy" id="88374"/>
    <lineage>
        <taxon>Bacteria</taxon>
        <taxon>Bacillati</taxon>
        <taxon>Actinomycetota</taxon>
        <taxon>Actinomycetes</taxon>
        <taxon>Micrococcales</taxon>
        <taxon>Microbacteriaceae</taxon>
        <taxon>Agromyces</taxon>
    </lineage>
</organism>
<keyword evidence="2" id="KW-0812">Transmembrane</keyword>